<evidence type="ECO:0000256" key="3">
    <source>
        <dbReference type="SAM" id="SignalP"/>
    </source>
</evidence>
<proteinExistence type="predicted"/>
<feature type="signal peptide" evidence="3">
    <location>
        <begin position="1"/>
        <end position="17"/>
    </location>
</feature>
<organism evidence="5 6">
    <name type="scientific">Vanessa tameamea</name>
    <name type="common">Kamehameha butterfly</name>
    <dbReference type="NCBI Taxonomy" id="334116"/>
    <lineage>
        <taxon>Eukaryota</taxon>
        <taxon>Metazoa</taxon>
        <taxon>Ecdysozoa</taxon>
        <taxon>Arthropoda</taxon>
        <taxon>Hexapoda</taxon>
        <taxon>Insecta</taxon>
        <taxon>Pterygota</taxon>
        <taxon>Neoptera</taxon>
        <taxon>Endopterygota</taxon>
        <taxon>Lepidoptera</taxon>
        <taxon>Glossata</taxon>
        <taxon>Ditrysia</taxon>
        <taxon>Papilionoidea</taxon>
        <taxon>Nymphalidae</taxon>
        <taxon>Nymphalinae</taxon>
        <taxon>Vanessa</taxon>
    </lineage>
</organism>
<dbReference type="RefSeq" id="XP_026485721.2">
    <property type="nucleotide sequence ID" value="XM_026629936.2"/>
</dbReference>
<feature type="domain" description="TIL" evidence="4">
    <location>
        <begin position="23"/>
        <end position="82"/>
    </location>
</feature>
<dbReference type="PANTHER" id="PTHR23259:SF70">
    <property type="entry name" value="ACCESSORY GLAND PROTEIN ACP62F-RELATED"/>
    <property type="match status" value="1"/>
</dbReference>
<dbReference type="CDD" id="cd19941">
    <property type="entry name" value="TIL"/>
    <property type="match status" value="3"/>
</dbReference>
<evidence type="ECO:0000313" key="5">
    <source>
        <dbReference type="Proteomes" id="UP001652626"/>
    </source>
</evidence>
<dbReference type="InterPro" id="IPR002919">
    <property type="entry name" value="TIL_dom"/>
</dbReference>
<keyword evidence="6" id="KW-0481">Metalloenzyme inhibitor</keyword>
<reference evidence="6" key="1">
    <citation type="submission" date="2025-08" db="UniProtKB">
        <authorList>
            <consortium name="RefSeq"/>
        </authorList>
    </citation>
    <scope>IDENTIFICATION</scope>
    <source>
        <tissue evidence="6">Whole body</tissue>
    </source>
</reference>
<feature type="chain" id="PRO_5046256346" evidence="3">
    <location>
        <begin position="18"/>
        <end position="216"/>
    </location>
</feature>
<evidence type="ECO:0000256" key="2">
    <source>
        <dbReference type="ARBA" id="ARBA00023157"/>
    </source>
</evidence>
<dbReference type="Pfam" id="PF01826">
    <property type="entry name" value="TIL"/>
    <property type="match status" value="3"/>
</dbReference>
<gene>
    <name evidence="6" type="primary">LOC113393187</name>
</gene>
<dbReference type="InterPro" id="IPR051368">
    <property type="entry name" value="SerProtInhib-TIL_Domain"/>
</dbReference>
<keyword evidence="2" id="KW-1015">Disulfide bond</keyword>
<keyword evidence="3" id="KW-0732">Signal</keyword>
<dbReference type="InterPro" id="IPR036084">
    <property type="entry name" value="Ser_inhib-like_sf"/>
</dbReference>
<feature type="domain" description="TIL" evidence="4">
    <location>
        <begin position="85"/>
        <end position="144"/>
    </location>
</feature>
<evidence type="ECO:0000313" key="6">
    <source>
        <dbReference type="RefSeq" id="XP_026485721.2"/>
    </source>
</evidence>
<feature type="domain" description="TIL" evidence="4">
    <location>
        <begin position="148"/>
        <end position="206"/>
    </location>
</feature>
<keyword evidence="1 6" id="KW-0646">Protease inhibitor</keyword>
<dbReference type="GO" id="GO:0030414">
    <property type="term" value="F:peptidase inhibitor activity"/>
    <property type="evidence" value="ECO:0007669"/>
    <property type="project" value="UniProtKB-KW"/>
</dbReference>
<dbReference type="AlphaFoldDB" id="A0A8B8HQ82"/>
<dbReference type="PANTHER" id="PTHR23259">
    <property type="entry name" value="RIDDLE"/>
    <property type="match status" value="1"/>
</dbReference>
<dbReference type="OrthoDB" id="6236007at2759"/>
<sequence>MKTFILFFSYFIFLCMCESDLQCSGPNEMIDCVGDCPPEKTCKTKDIQFNCLLNNKRCQMKCVCKKGFYRNLIGQCIASELCDKCPEANEYYSCGGACDNVCADLHKQNQTHCPIRNIKCNEKCYCKEGYARNKNNVCVPFNKCHTLCEEHEEYQECKRTCPPDTCLSLVAKFKCDSNAACAPGCVCKSGYLRKKFDKPCMAINLCPELANSPDFN</sequence>
<protein>
    <submittedName>
        <fullName evidence="6">Inducible metalloproteinase inhibitor protein-like</fullName>
    </submittedName>
</protein>
<dbReference type="OMA" id="ECPRYSS"/>
<accession>A0A8B8HQ82</accession>
<dbReference type="Gene3D" id="2.10.25.10">
    <property type="entry name" value="Laminin"/>
    <property type="match status" value="3"/>
</dbReference>
<dbReference type="GeneID" id="113393187"/>
<evidence type="ECO:0000259" key="4">
    <source>
        <dbReference type="Pfam" id="PF01826"/>
    </source>
</evidence>
<dbReference type="Proteomes" id="UP001652626">
    <property type="component" value="Chromosome 6"/>
</dbReference>
<keyword evidence="5" id="KW-1185">Reference proteome</keyword>
<dbReference type="SUPFAM" id="SSF57567">
    <property type="entry name" value="Serine protease inhibitors"/>
    <property type="match status" value="3"/>
</dbReference>
<evidence type="ECO:0000256" key="1">
    <source>
        <dbReference type="ARBA" id="ARBA00022690"/>
    </source>
</evidence>
<name>A0A8B8HQ82_VANTA</name>
<keyword evidence="6" id="KW-0483">Metalloprotease inhibitor</keyword>